<dbReference type="InterPro" id="IPR002035">
    <property type="entry name" value="VWF_A"/>
</dbReference>
<dbReference type="InterPro" id="IPR035892">
    <property type="entry name" value="C2_domain_sf"/>
</dbReference>
<evidence type="ECO:0000313" key="3">
    <source>
        <dbReference type="EMBL" id="KAJ8904089.1"/>
    </source>
</evidence>
<dbReference type="PROSITE" id="PS50004">
    <property type="entry name" value="C2"/>
    <property type="match status" value="1"/>
</dbReference>
<proteinExistence type="inferred from homology"/>
<evidence type="ECO:0000259" key="2">
    <source>
        <dbReference type="PROSITE" id="PS50004"/>
    </source>
</evidence>
<comment type="similarity">
    <text evidence="1">Belongs to the copine family.</text>
</comment>
<dbReference type="PANTHER" id="PTHR10857:SF106">
    <property type="entry name" value="C2 DOMAIN-CONTAINING PROTEIN"/>
    <property type="match status" value="1"/>
</dbReference>
<dbReference type="Proteomes" id="UP001157974">
    <property type="component" value="Unassembled WGS sequence"/>
</dbReference>
<accession>A0AAV8UQ10</accession>
<dbReference type="SMART" id="SM00327">
    <property type="entry name" value="VWA"/>
    <property type="match status" value="1"/>
</dbReference>
<dbReference type="SUPFAM" id="SSF49562">
    <property type="entry name" value="C2 domain (Calcium/lipid-binding domain, CaLB)"/>
    <property type="match status" value="1"/>
</dbReference>
<dbReference type="Pfam" id="PF07002">
    <property type="entry name" value="Copine"/>
    <property type="match status" value="1"/>
</dbReference>
<comment type="caution">
    <text evidence="3">The sequence shown here is derived from an EMBL/GenBank/DDBJ whole genome shotgun (WGS) entry which is preliminary data.</text>
</comment>
<protein>
    <recommendedName>
        <fullName evidence="2">C2 domain-containing protein</fullName>
    </recommendedName>
</protein>
<reference evidence="3 4" key="1">
    <citation type="journal article" date="2023" name="Nat. Commun.">
        <title>Origin of minicircular mitochondrial genomes in red algae.</title>
        <authorList>
            <person name="Lee Y."/>
            <person name="Cho C.H."/>
            <person name="Lee Y.M."/>
            <person name="Park S.I."/>
            <person name="Yang J.H."/>
            <person name="West J.A."/>
            <person name="Bhattacharya D."/>
            <person name="Yoon H.S."/>
        </authorList>
    </citation>
    <scope>NUCLEOTIDE SEQUENCE [LARGE SCALE GENOMIC DNA]</scope>
    <source>
        <strain evidence="3 4">CCMP1338</strain>
        <tissue evidence="3">Whole cell</tissue>
    </source>
</reference>
<gene>
    <name evidence="3" type="ORF">NDN08_000618</name>
</gene>
<keyword evidence="4" id="KW-1185">Reference proteome</keyword>
<dbReference type="InterPro" id="IPR036465">
    <property type="entry name" value="vWFA_dom_sf"/>
</dbReference>
<dbReference type="Gene3D" id="2.60.40.150">
    <property type="entry name" value="C2 domain"/>
    <property type="match status" value="1"/>
</dbReference>
<dbReference type="GO" id="GO:0005544">
    <property type="term" value="F:calcium-dependent phospholipid binding"/>
    <property type="evidence" value="ECO:0007669"/>
    <property type="project" value="InterPro"/>
</dbReference>
<dbReference type="EMBL" id="JAMWBK010000006">
    <property type="protein sequence ID" value="KAJ8904089.1"/>
    <property type="molecule type" value="Genomic_DNA"/>
</dbReference>
<dbReference type="SUPFAM" id="SSF53300">
    <property type="entry name" value="vWA-like"/>
    <property type="match status" value="1"/>
</dbReference>
<dbReference type="InterPro" id="IPR045052">
    <property type="entry name" value="Copine"/>
</dbReference>
<evidence type="ECO:0000313" key="4">
    <source>
        <dbReference type="Proteomes" id="UP001157974"/>
    </source>
</evidence>
<sequence>MSSYDDISEDATGESVKAAQHGKVDEVTAYFRLKLSIENINIKKPLAVVFEGESSVEVGRSPFLQDPVQLAFYFQKIQPIRIVLYDFHGKEGEEGELNRVGSVSTTLGRLVSLGMSVMPIDQSENLGGNGVLRVTVSFVSSPWKSKRVDFKFWASGLDRKDYAGVGRSDPYFLIFAEDTDELLYQSEYITSTLRPEWRTGRFDFHVYDPDNTFEQAAYRLKVVVMDEDFGKGKNDLIGSLNVALSEIVAGAEFPLQRQSKKGGVAGKLLVRSFSISDIPSIGHYLVMGCDLWLNIAFDFTRSNMDPSESRSLHHLDSDNVYMKVIDEVIPLLLQYDPDGEVDCFGFSGKLSPQAPTQYAFNLKGSGETCVGSEGVKDAYAETVKSITLSGPTKVVPVMQKVVSMLQGSRLSKSRQRYLVLVIVADGVPVELDQFKEAIVEMSRQPLSIFFVGVGTAKFDRLKEMDKERPLRTSFNMQGSRVAHTTFRFLHLSSCKASLEEELPESTLQKRRKDSFATAKEIGEEIMLSLEKHILDFVKSAGRVPMPAAEH</sequence>
<dbReference type="InterPro" id="IPR000008">
    <property type="entry name" value="C2_dom"/>
</dbReference>
<organism evidence="3 4">
    <name type="scientific">Rhodosorus marinus</name>
    <dbReference type="NCBI Taxonomy" id="101924"/>
    <lineage>
        <taxon>Eukaryota</taxon>
        <taxon>Rhodophyta</taxon>
        <taxon>Stylonematophyceae</taxon>
        <taxon>Stylonematales</taxon>
        <taxon>Stylonemataceae</taxon>
        <taxon>Rhodosorus</taxon>
    </lineage>
</organism>
<dbReference type="InterPro" id="IPR010734">
    <property type="entry name" value="Copine_C"/>
</dbReference>
<dbReference type="AlphaFoldDB" id="A0AAV8UQ10"/>
<dbReference type="PANTHER" id="PTHR10857">
    <property type="entry name" value="COPINE"/>
    <property type="match status" value="1"/>
</dbReference>
<dbReference type="Pfam" id="PF00168">
    <property type="entry name" value="C2"/>
    <property type="match status" value="1"/>
</dbReference>
<evidence type="ECO:0000256" key="1">
    <source>
        <dbReference type="ARBA" id="ARBA00009048"/>
    </source>
</evidence>
<feature type="domain" description="C2" evidence="2">
    <location>
        <begin position="128"/>
        <end position="257"/>
    </location>
</feature>
<dbReference type="GO" id="GO:0071277">
    <property type="term" value="P:cellular response to calcium ion"/>
    <property type="evidence" value="ECO:0007669"/>
    <property type="project" value="TreeGrafter"/>
</dbReference>
<dbReference type="GO" id="GO:0005886">
    <property type="term" value="C:plasma membrane"/>
    <property type="evidence" value="ECO:0007669"/>
    <property type="project" value="TreeGrafter"/>
</dbReference>
<name>A0AAV8UQ10_9RHOD</name>